<dbReference type="PANTHER" id="PTHR10916:SF0">
    <property type="entry name" value="LARGE RIBOSOMAL SUBUNIT PROTEIN UL29C"/>
    <property type="match status" value="1"/>
</dbReference>
<dbReference type="NCBIfam" id="TIGR00012">
    <property type="entry name" value="L29"/>
    <property type="match status" value="1"/>
</dbReference>
<dbReference type="PANTHER" id="PTHR10916">
    <property type="entry name" value="60S RIBOSOMAL PROTEIN L35/50S RIBOSOMAL PROTEIN L29"/>
    <property type="match status" value="1"/>
</dbReference>
<evidence type="ECO:0000256" key="2">
    <source>
        <dbReference type="ARBA" id="ARBA00022980"/>
    </source>
</evidence>
<evidence type="ECO:0000256" key="1">
    <source>
        <dbReference type="ARBA" id="ARBA00009254"/>
    </source>
</evidence>
<dbReference type="AlphaFoldDB" id="A0A4Z0F8M2"/>
<dbReference type="Proteomes" id="UP000297890">
    <property type="component" value="Unassembled WGS sequence"/>
</dbReference>
<dbReference type="InterPro" id="IPR001854">
    <property type="entry name" value="Ribosomal_uL29"/>
</dbReference>
<evidence type="ECO:0000256" key="4">
    <source>
        <dbReference type="ARBA" id="ARBA00035204"/>
    </source>
</evidence>
<dbReference type="GO" id="GO:0022625">
    <property type="term" value="C:cytosolic large ribosomal subunit"/>
    <property type="evidence" value="ECO:0007669"/>
    <property type="project" value="TreeGrafter"/>
</dbReference>
<comment type="caution">
    <text evidence="6">The sequence shown here is derived from an EMBL/GenBank/DDBJ whole genome shotgun (WGS) entry which is preliminary data.</text>
</comment>
<evidence type="ECO:0000256" key="5">
    <source>
        <dbReference type="HAMAP-Rule" id="MF_00374"/>
    </source>
</evidence>
<dbReference type="GO" id="GO:0003735">
    <property type="term" value="F:structural constituent of ribosome"/>
    <property type="evidence" value="ECO:0007669"/>
    <property type="project" value="InterPro"/>
</dbReference>
<protein>
    <recommendedName>
        <fullName evidence="4 5">Large ribosomal subunit protein uL29</fullName>
    </recommendedName>
</protein>
<accession>A0A4Z0F8M2</accession>
<reference evidence="6 7" key="1">
    <citation type="journal article" date="2019" name="ISME J.">
        <title>Candidatus Macondimonas diazotrophica, a novel gammaproteobacterial genus dominating crude-oil-contaminated coastal sediments.</title>
        <authorList>
            <person name="Karthikeyan S."/>
            <person name="Konstantinidis K."/>
        </authorList>
    </citation>
    <scope>NUCLEOTIDE SEQUENCE [LARGE SCALE GENOMIC DNA]</scope>
    <source>
        <strain evidence="6 7">KTK01</strain>
    </source>
</reference>
<keyword evidence="2 5" id="KW-0689">Ribosomal protein</keyword>
<proteinExistence type="inferred from homology"/>
<dbReference type="Gene3D" id="1.10.287.310">
    <property type="match status" value="1"/>
</dbReference>
<sequence length="68" mass="8172">MKPDELKAMSPQQLEEQLLKLRREQFDLRMQRSTGQLAQFHHFPRVRREIARVKTAINAQRKQETVND</sequence>
<keyword evidence="7" id="KW-1185">Reference proteome</keyword>
<evidence type="ECO:0000256" key="3">
    <source>
        <dbReference type="ARBA" id="ARBA00023274"/>
    </source>
</evidence>
<dbReference type="RefSeq" id="WP_135282249.1">
    <property type="nucleotide sequence ID" value="NZ_SRIO01000013.1"/>
</dbReference>
<dbReference type="InterPro" id="IPR036049">
    <property type="entry name" value="Ribosomal_uL29_sf"/>
</dbReference>
<dbReference type="FunFam" id="1.10.287.310:FF:000001">
    <property type="entry name" value="50S ribosomal protein L29"/>
    <property type="match status" value="1"/>
</dbReference>
<dbReference type="EMBL" id="SRIO01000013">
    <property type="protein sequence ID" value="TFZ81963.1"/>
    <property type="molecule type" value="Genomic_DNA"/>
</dbReference>
<dbReference type="CDD" id="cd00427">
    <property type="entry name" value="Ribosomal_L29_HIP"/>
    <property type="match status" value="1"/>
</dbReference>
<comment type="similarity">
    <text evidence="1 5">Belongs to the universal ribosomal protein uL29 family.</text>
</comment>
<dbReference type="HAMAP" id="MF_00374">
    <property type="entry name" value="Ribosomal_uL29"/>
    <property type="match status" value="1"/>
</dbReference>
<keyword evidence="3 5" id="KW-0687">Ribonucleoprotein</keyword>
<evidence type="ECO:0000313" key="7">
    <source>
        <dbReference type="Proteomes" id="UP000297890"/>
    </source>
</evidence>
<evidence type="ECO:0000313" key="6">
    <source>
        <dbReference type="EMBL" id="TFZ81963.1"/>
    </source>
</evidence>
<dbReference type="InterPro" id="IPR050063">
    <property type="entry name" value="Ribosomal_protein_uL29"/>
</dbReference>
<dbReference type="OrthoDB" id="9815192at2"/>
<dbReference type="SUPFAM" id="SSF46561">
    <property type="entry name" value="Ribosomal protein L29 (L29p)"/>
    <property type="match status" value="1"/>
</dbReference>
<organism evidence="6 7">
    <name type="scientific">Candidatus Macondimonas diazotrophica</name>
    <dbReference type="NCBI Taxonomy" id="2305248"/>
    <lineage>
        <taxon>Bacteria</taxon>
        <taxon>Pseudomonadati</taxon>
        <taxon>Pseudomonadota</taxon>
        <taxon>Gammaproteobacteria</taxon>
        <taxon>Chromatiales</taxon>
        <taxon>Ectothiorhodospiraceae</taxon>
        <taxon>Candidatus Macondimonas</taxon>
    </lineage>
</organism>
<dbReference type="Pfam" id="PF00831">
    <property type="entry name" value="Ribosomal_L29"/>
    <property type="match status" value="1"/>
</dbReference>
<name>A0A4Z0F8M2_9GAMM</name>
<gene>
    <name evidence="5 6" type="primary">rpmC</name>
    <name evidence="6" type="ORF">E4680_09890</name>
</gene>
<dbReference type="GO" id="GO:0006412">
    <property type="term" value="P:translation"/>
    <property type="evidence" value="ECO:0007669"/>
    <property type="project" value="UniProtKB-UniRule"/>
</dbReference>